<keyword evidence="1" id="KW-0614">Plasmid</keyword>
<sequence>MSIEAVKSICDENSIKYSVESESRRRFYIHIPKGRNVSILSVNDEAADKILECAPDFYKYNFVEGYDAIWSSKNGTLECEIQLPHGRFPLQRFSQQNLETDSNGTLIVPSHKEGVSIEISYPSDVFTLCTLLREQLPRTLRDFERVKEYSATIKITGLDITQHDQALYWVEKICSAICFQIDCKIEQPVMLKFERKARSLRKRTRPVEEIELSSIQSTYDSEALSLYWYAQSAFGMPLLKYLALYQVVEFYYPVYSEMAAQNKIRNVLKDPTFNVHNDKDLAKVMHIIKFNSSSGAFGNELSQLKATISECVDIQSLRVWLTLEQERDEYFRSKNARKLSKHIINSGVEDDALLEQVVLRFYNIRCRIVHTKGVEGELDVLHPQAKELAFIDHDIDLANFIAHKVMIASSQSLITKP</sequence>
<evidence type="ECO:0000313" key="1">
    <source>
        <dbReference type="EMBL" id="ABS45720.1"/>
    </source>
</evidence>
<accession>A0A0U1QTL1</accession>
<organism evidence="1 2">
    <name type="scientific">Yersinia pseudotuberculosis serotype O:1b (strain IP 31758)</name>
    <dbReference type="NCBI Taxonomy" id="349747"/>
    <lineage>
        <taxon>Bacteria</taxon>
        <taxon>Pseudomonadati</taxon>
        <taxon>Pseudomonadota</taxon>
        <taxon>Gammaproteobacteria</taxon>
        <taxon>Enterobacterales</taxon>
        <taxon>Yersiniaceae</taxon>
        <taxon>Yersinia</taxon>
    </lineage>
</organism>
<dbReference type="RefSeq" id="WP_011988564.1">
    <property type="nucleotide sequence ID" value="NC_009705.1"/>
</dbReference>
<dbReference type="EMBL" id="CP000719">
    <property type="protein sequence ID" value="ABS45720.1"/>
    <property type="molecule type" value="Genomic_DNA"/>
</dbReference>
<protein>
    <submittedName>
        <fullName evidence="1">Uncharacterized protein</fullName>
    </submittedName>
</protein>
<dbReference type="KEGG" id="ypi:YpsIP31758_B0061"/>
<proteinExistence type="predicted"/>
<geneLocation type="plasmid" evidence="2">
    <name>plasmid_153kb</name>
</geneLocation>
<gene>
    <name evidence="1" type="ordered locus">YpsIP31758_B0061</name>
</gene>
<dbReference type="Proteomes" id="UP000002412">
    <property type="component" value="Plasmid p_153kb"/>
</dbReference>
<dbReference type="AlphaFoldDB" id="A0A0U1QTL1"/>
<reference evidence="1 2" key="1">
    <citation type="journal article" date="2007" name="PLoS Genet.">
        <title>The complete genome sequence of Yersinia pseudotuberculosis IP31758, the causative agent of Far East scarlet-like fever.</title>
        <authorList>
            <person name="Eppinger M."/>
            <person name="Rosovitz M.J."/>
            <person name="Fricke W.F."/>
            <person name="Rasko D.A."/>
            <person name="Kokorina G."/>
            <person name="Fayolle C."/>
            <person name="Lindler L.E."/>
            <person name="Carniel E."/>
            <person name="Ravel J."/>
        </authorList>
    </citation>
    <scope>NUCLEOTIDE SEQUENCE [LARGE SCALE GENOMIC DNA]</scope>
    <source>
        <strain evidence="1 2">IP 31758</strain>
        <plasmid evidence="2">Plasmid plasmid_153kb</plasmid>
    </source>
</reference>
<name>A0A0U1QTL1_YERP3</name>
<dbReference type="HOGENOM" id="CLU_631236_0_0_6"/>
<evidence type="ECO:0000313" key="2">
    <source>
        <dbReference type="Proteomes" id="UP000002412"/>
    </source>
</evidence>